<dbReference type="NCBIfam" id="TIGR02824">
    <property type="entry name" value="quinone_pig3"/>
    <property type="match status" value="1"/>
</dbReference>
<feature type="domain" description="Enoyl reductase (ER)" evidence="3">
    <location>
        <begin position="10"/>
        <end position="323"/>
    </location>
</feature>
<evidence type="ECO:0000259" key="3">
    <source>
        <dbReference type="SMART" id="SM00829"/>
    </source>
</evidence>
<dbReference type="InterPro" id="IPR011032">
    <property type="entry name" value="GroES-like_sf"/>
</dbReference>
<dbReference type="InterPro" id="IPR014189">
    <property type="entry name" value="Quinone_OxRdtase_PIG3"/>
</dbReference>
<dbReference type="CDD" id="cd05276">
    <property type="entry name" value="p53_inducible_oxidoreductase"/>
    <property type="match status" value="1"/>
</dbReference>
<dbReference type="InterPro" id="IPR020843">
    <property type="entry name" value="ER"/>
</dbReference>
<dbReference type="Proteomes" id="UP001367030">
    <property type="component" value="Unassembled WGS sequence"/>
</dbReference>
<dbReference type="Gene3D" id="3.40.50.720">
    <property type="entry name" value="NAD(P)-binding Rossmann-like Domain"/>
    <property type="match status" value="1"/>
</dbReference>
<dbReference type="Pfam" id="PF08240">
    <property type="entry name" value="ADH_N"/>
    <property type="match status" value="1"/>
</dbReference>
<evidence type="ECO:0000313" key="5">
    <source>
        <dbReference type="Proteomes" id="UP001367030"/>
    </source>
</evidence>
<protein>
    <submittedName>
        <fullName evidence="4">NAD(P)H-quinone oxidoreductase</fullName>
    </submittedName>
</protein>
<keyword evidence="1" id="KW-0521">NADP</keyword>
<name>A0ABU8XJ85_9BURK</name>
<dbReference type="Gene3D" id="3.90.180.10">
    <property type="entry name" value="Medium-chain alcohol dehydrogenases, catalytic domain"/>
    <property type="match status" value="1"/>
</dbReference>
<dbReference type="PANTHER" id="PTHR48106:SF8">
    <property type="entry name" value="OS02G0805600 PROTEIN"/>
    <property type="match status" value="1"/>
</dbReference>
<reference evidence="4 5" key="1">
    <citation type="submission" date="2024-03" db="EMBL/GenBank/DDBJ databases">
        <title>Novel species of the genus Variovorax.</title>
        <authorList>
            <person name="Liu Q."/>
            <person name="Xin Y.-H."/>
        </authorList>
    </citation>
    <scope>NUCLEOTIDE SEQUENCE [LARGE SCALE GENOMIC DNA]</scope>
    <source>
        <strain evidence="4 5">KACC 18901</strain>
    </source>
</reference>
<dbReference type="InterPro" id="IPR013149">
    <property type="entry name" value="ADH-like_C"/>
</dbReference>
<dbReference type="SUPFAM" id="SSF51735">
    <property type="entry name" value="NAD(P)-binding Rossmann-fold domains"/>
    <property type="match status" value="1"/>
</dbReference>
<sequence length="325" mass="34817">MQTVEVAQPGGTEVLHLSERLVPSPGRGEVLIRVRAAGLNHADLAQRAGLYPLPPGTTDILGLEVAGEIAQVGAGVDAWKEGDRVCALLVGGGYAEFAVAPAVQCLPVPEGLDFAQAAVLPEAFATVWLNVFQKAALKAGERLLVHGGSSGVGIAAIQLASALGSTVYCTAGTDEKCRTCESQGSTRAINYRTEDFEQVLLQDGEKQFVDVVLDMIGGDYFPKNMKVLSRGGRMVYISSLAGRKVELDLVDLMRKRLTLFGSVLRPLPPAEKGAVLTAMADVVWPLLERKVFTPFIHQKLAFAQVADAHRLMEAHQHVGKVVLEW</sequence>
<organism evidence="4 5">
    <name type="scientific">Variovorax robiniae</name>
    <dbReference type="NCBI Taxonomy" id="1836199"/>
    <lineage>
        <taxon>Bacteria</taxon>
        <taxon>Pseudomonadati</taxon>
        <taxon>Pseudomonadota</taxon>
        <taxon>Betaproteobacteria</taxon>
        <taxon>Burkholderiales</taxon>
        <taxon>Comamonadaceae</taxon>
        <taxon>Variovorax</taxon>
    </lineage>
</organism>
<dbReference type="Pfam" id="PF00107">
    <property type="entry name" value="ADH_zinc_N"/>
    <property type="match status" value="1"/>
</dbReference>
<accession>A0ABU8XJ85</accession>
<comment type="caution">
    <text evidence="4">The sequence shown here is derived from an EMBL/GenBank/DDBJ whole genome shotgun (WGS) entry which is preliminary data.</text>
</comment>
<evidence type="ECO:0000313" key="4">
    <source>
        <dbReference type="EMBL" id="MEJ8859935.1"/>
    </source>
</evidence>
<dbReference type="SUPFAM" id="SSF50129">
    <property type="entry name" value="GroES-like"/>
    <property type="match status" value="1"/>
</dbReference>
<dbReference type="PANTHER" id="PTHR48106">
    <property type="entry name" value="QUINONE OXIDOREDUCTASE PIG3-RELATED"/>
    <property type="match status" value="1"/>
</dbReference>
<evidence type="ECO:0000256" key="2">
    <source>
        <dbReference type="ARBA" id="ARBA00023002"/>
    </source>
</evidence>
<gene>
    <name evidence="4" type="ORF">WKW79_35675</name>
</gene>
<keyword evidence="5" id="KW-1185">Reference proteome</keyword>
<dbReference type="SMART" id="SM00829">
    <property type="entry name" value="PKS_ER"/>
    <property type="match status" value="1"/>
</dbReference>
<dbReference type="InterPro" id="IPR036291">
    <property type="entry name" value="NAD(P)-bd_dom_sf"/>
</dbReference>
<proteinExistence type="predicted"/>
<keyword evidence="2" id="KW-0560">Oxidoreductase</keyword>
<evidence type="ECO:0000256" key="1">
    <source>
        <dbReference type="ARBA" id="ARBA00022857"/>
    </source>
</evidence>
<dbReference type="EMBL" id="JBBKZS010000044">
    <property type="protein sequence ID" value="MEJ8859935.1"/>
    <property type="molecule type" value="Genomic_DNA"/>
</dbReference>
<dbReference type="RefSeq" id="WP_340339976.1">
    <property type="nucleotide sequence ID" value="NZ_JBBKZS010000044.1"/>
</dbReference>
<dbReference type="InterPro" id="IPR013154">
    <property type="entry name" value="ADH-like_N"/>
</dbReference>